<keyword evidence="3" id="KW-1185">Reference proteome</keyword>
<dbReference type="EMBL" id="FOIE01000008">
    <property type="protein sequence ID" value="SET79604.1"/>
    <property type="molecule type" value="Genomic_DNA"/>
</dbReference>
<evidence type="ECO:0000313" key="3">
    <source>
        <dbReference type="Proteomes" id="UP000198507"/>
    </source>
</evidence>
<dbReference type="AlphaFoldDB" id="A0A1I0H7D0"/>
<dbReference type="InterPro" id="IPR059206">
    <property type="entry name" value="Sll1717-like"/>
</dbReference>
<proteinExistence type="predicted"/>
<feature type="region of interest" description="Disordered" evidence="1">
    <location>
        <begin position="1"/>
        <end position="20"/>
    </location>
</feature>
<dbReference type="NCBIfam" id="NF047389">
    <property type="entry name" value="ATPase_Sll1717"/>
    <property type="match status" value="1"/>
</dbReference>
<gene>
    <name evidence="2" type="ORF">SAMN04488546_3665</name>
</gene>
<organism evidence="2 3">
    <name type="scientific">Geodermatophilus poikilotrophus</name>
    <dbReference type="NCBI Taxonomy" id="1333667"/>
    <lineage>
        <taxon>Bacteria</taxon>
        <taxon>Bacillati</taxon>
        <taxon>Actinomycetota</taxon>
        <taxon>Actinomycetes</taxon>
        <taxon>Geodermatophilales</taxon>
        <taxon>Geodermatophilaceae</taxon>
        <taxon>Geodermatophilus</taxon>
    </lineage>
</organism>
<sequence>MREAKRLLREEGVEPGSPSSLRRLKTAKVESKLTLPKFYERTHTMEVENAENAIRIWLAYLQSVVESFESRRRFYLFLDGLDDMRVLGEGRSLLLAGLLQAVDAVNEVARQGNAPIKVVLACRTDVYGRLDSPRAGKIRRDFALELDWYQNPRDVRNTHLMRLANKRARLNRPQVHNLVEAYFPNKLLGRPAAQSVVEQTRHTPRDLLQLLKIVAQHASQPGRLDERSVLSGFADYSETYFTDEAHDALRFYFDEGSRIRAMELLGTIRKRHFPVAELRSTADGDPRFRRLDIEELVSVLFDNGFLGNLTPGGPTGFAPDYYRFKFRSPRASLRWDEDLVVHPGLWKAFNIA</sequence>
<evidence type="ECO:0000256" key="1">
    <source>
        <dbReference type="SAM" id="MobiDB-lite"/>
    </source>
</evidence>
<name>A0A1I0H7D0_9ACTN</name>
<protein>
    <submittedName>
        <fullName evidence="2">Uncharacterized protein</fullName>
    </submittedName>
</protein>
<dbReference type="Proteomes" id="UP000198507">
    <property type="component" value="Unassembled WGS sequence"/>
</dbReference>
<feature type="compositionally biased region" description="Basic and acidic residues" evidence="1">
    <location>
        <begin position="1"/>
        <end position="12"/>
    </location>
</feature>
<reference evidence="3" key="1">
    <citation type="submission" date="2016-10" db="EMBL/GenBank/DDBJ databases">
        <authorList>
            <person name="Varghese N."/>
            <person name="Submissions S."/>
        </authorList>
    </citation>
    <scope>NUCLEOTIDE SEQUENCE [LARGE SCALE GENOMIC DNA]</scope>
    <source>
        <strain evidence="3">DSM 44209</strain>
    </source>
</reference>
<evidence type="ECO:0000313" key="2">
    <source>
        <dbReference type="EMBL" id="SET79604.1"/>
    </source>
</evidence>
<accession>A0A1I0H7D0</accession>
<dbReference type="OrthoDB" id="9179688at2"/>